<feature type="compositionally biased region" description="Basic residues" evidence="1">
    <location>
        <begin position="259"/>
        <end position="276"/>
    </location>
</feature>
<dbReference type="Proteomes" id="UP000045978">
    <property type="component" value="Unassembled WGS sequence"/>
</dbReference>
<protein>
    <submittedName>
        <fullName evidence="2">Uncharacterized protein</fullName>
    </submittedName>
</protein>
<evidence type="ECO:0000256" key="1">
    <source>
        <dbReference type="SAM" id="MobiDB-lite"/>
    </source>
</evidence>
<feature type="region of interest" description="Disordered" evidence="1">
    <location>
        <begin position="128"/>
        <end position="147"/>
    </location>
</feature>
<organism evidence="2 3">
    <name type="scientific">Xanthomonas graminis pv. phlei</name>
    <dbReference type="NCBI Taxonomy" id="487906"/>
    <lineage>
        <taxon>Bacteria</taxon>
        <taxon>Pseudomonadati</taxon>
        <taxon>Pseudomonadota</taxon>
        <taxon>Gammaproteobacteria</taxon>
        <taxon>Lysobacterales</taxon>
        <taxon>Lysobacteraceae</taxon>
        <taxon>Xanthomonas</taxon>
        <taxon>Xanthomonas translucens group</taxon>
        <taxon>Xanthomonas graminis</taxon>
    </lineage>
</organism>
<proteinExistence type="predicted"/>
<reference evidence="2 3" key="1">
    <citation type="submission" date="2015-07" db="EMBL/GenBank/DDBJ databases">
        <authorList>
            <person name="Noorani M."/>
        </authorList>
    </citation>
    <scope>NUCLEOTIDE SEQUENCE [LARGE SCALE GENOMIC DNA]</scope>
    <source>
        <strain evidence="2">LMG730</strain>
    </source>
</reference>
<dbReference type="EMBL" id="CXOJ01000042">
    <property type="protein sequence ID" value="CTP88255.1"/>
    <property type="molecule type" value="Genomic_DNA"/>
</dbReference>
<gene>
    <name evidence="2" type="ORF">XTPLMG730_2078</name>
</gene>
<evidence type="ECO:0000313" key="3">
    <source>
        <dbReference type="Proteomes" id="UP000045978"/>
    </source>
</evidence>
<evidence type="ECO:0000313" key="2">
    <source>
        <dbReference type="EMBL" id="CTP88255.1"/>
    </source>
</evidence>
<feature type="compositionally biased region" description="Low complexity" evidence="1">
    <location>
        <begin position="277"/>
        <end position="286"/>
    </location>
</feature>
<feature type="region of interest" description="Disordered" evidence="1">
    <location>
        <begin position="189"/>
        <end position="286"/>
    </location>
</feature>
<sequence length="286" mass="30539">MLQPSQGSIAVAACVLRTDRMLAGIRRCRQLARTSGAEPMQFAAINWSGDMQQGKPPTQRDPFAALRFRSASAPLRRRVFIIHFPASHCAGIRVTLPASHARSAPDALHAGFSALPSAVVAGALARSGPGRRTHAAPVRAGGHARAAPLRPGLAHRRAGGDGGAVAYRADRAGHQPRLLRPLEYRIRQSGRASAGRLGNPAAGRRRSGRRRDGTLGIARDPRPRHSRSDGTGAAQREPHSAADDLAQAGVLGGGDRYRWTVRRGRTDHRHRRRARLAARAAAAGHS</sequence>
<feature type="compositionally biased region" description="Basic and acidic residues" evidence="1">
    <location>
        <begin position="219"/>
        <end position="228"/>
    </location>
</feature>
<dbReference type="AlphaFoldDB" id="A0A0K2ZY87"/>
<name>A0A0K2ZY87_9XANT</name>
<accession>A0A0K2ZY87</accession>